<evidence type="ECO:0000313" key="5">
    <source>
        <dbReference type="Proteomes" id="UP000215563"/>
    </source>
</evidence>
<gene>
    <name evidence="4" type="ORF">CFP75_01680</name>
</gene>
<evidence type="ECO:0000259" key="3">
    <source>
        <dbReference type="Pfam" id="PF00501"/>
    </source>
</evidence>
<organism evidence="4 5">
    <name type="scientific">Amycolatopsis alba DSM 44262</name>
    <dbReference type="NCBI Taxonomy" id="1125972"/>
    <lineage>
        <taxon>Bacteria</taxon>
        <taxon>Bacillati</taxon>
        <taxon>Actinomycetota</taxon>
        <taxon>Actinomycetes</taxon>
        <taxon>Pseudonocardiales</taxon>
        <taxon>Pseudonocardiaceae</taxon>
        <taxon>Amycolatopsis</taxon>
    </lineage>
</organism>
<feature type="domain" description="AMP-dependent synthetase/ligase" evidence="3">
    <location>
        <begin position="12"/>
        <end position="113"/>
    </location>
</feature>
<dbReference type="Pfam" id="PF00501">
    <property type="entry name" value="AMP-binding"/>
    <property type="match status" value="1"/>
</dbReference>
<dbReference type="Proteomes" id="UP000215563">
    <property type="component" value="Unassembled WGS sequence"/>
</dbReference>
<dbReference type="InterPro" id="IPR042099">
    <property type="entry name" value="ANL_N_sf"/>
</dbReference>
<protein>
    <recommendedName>
        <fullName evidence="3">AMP-dependent synthetase/ligase domain-containing protein</fullName>
    </recommendedName>
</protein>
<comment type="caution">
    <text evidence="4">The sequence shown here is derived from an EMBL/GenBank/DDBJ whole genome shotgun (WGS) entry which is preliminary data.</text>
</comment>
<name>A0A229S7H2_AMYAL</name>
<dbReference type="PANTHER" id="PTHR44845">
    <property type="entry name" value="CARRIER DOMAIN-CONTAINING PROTEIN"/>
    <property type="match status" value="1"/>
</dbReference>
<keyword evidence="5" id="KW-1185">Reference proteome</keyword>
<dbReference type="AlphaFoldDB" id="A0A229S7H2"/>
<dbReference type="InterPro" id="IPR000873">
    <property type="entry name" value="AMP-dep_synth/lig_dom"/>
</dbReference>
<accession>A0A229S7H2</accession>
<dbReference type="SUPFAM" id="SSF56801">
    <property type="entry name" value="Acetyl-CoA synthetase-like"/>
    <property type="match status" value="1"/>
</dbReference>
<evidence type="ECO:0000256" key="2">
    <source>
        <dbReference type="ARBA" id="ARBA00022553"/>
    </source>
</evidence>
<dbReference type="PANTHER" id="PTHR44845:SF6">
    <property type="entry name" value="BETA-ALANINE-ACTIVATING ENZYME"/>
    <property type="match status" value="1"/>
</dbReference>
<proteinExistence type="predicted"/>
<reference evidence="4 5" key="1">
    <citation type="submission" date="2017-07" db="EMBL/GenBank/DDBJ databases">
        <title>Amycolatopsis alba DSM 44262 Genome sequencing and assembly.</title>
        <authorList>
            <person name="Kaur N."/>
            <person name="Mayilraj S."/>
        </authorList>
    </citation>
    <scope>NUCLEOTIDE SEQUENCE [LARGE SCALE GENOMIC DNA]</scope>
    <source>
        <strain evidence="4 5">DSM 44262</strain>
    </source>
</reference>
<keyword evidence="2" id="KW-0597">Phosphoprotein</keyword>
<sequence>MTQKTIDQVLCESVDQWPDHPAIVGDGYFSDYYCLNDSVDFFVDALAAAGVAPRDLVAVYIRSGYEYLVTVLALARLDATPVLLDVLDNPLQTKKMIEDSGAGYVVTHDADAYLLEDVLNECDCESRTVPGAPDFTLVHCLRDSGEKAACAGVVFFVDETGDCAFVPHEAIVAGALEMAERFDLSEDDVVASTDSMASRKSITVIVASFLTGAGLSLNRTSQFSDRDWLHTAPSHGVTVFASRPRHLTRLLDARGADGAPPWPQLRAVISSGGDNDEDFLRYFAAELPAVCIHLITGSAEGGMSSAIGLHACPAAAGGSGSGARHAVGAHAGPPGTMRLAARHELKMAVPLRRLIDEALFDGRASRCRCGR</sequence>
<evidence type="ECO:0000313" key="4">
    <source>
        <dbReference type="EMBL" id="OXM54883.1"/>
    </source>
</evidence>
<evidence type="ECO:0000256" key="1">
    <source>
        <dbReference type="ARBA" id="ARBA00022450"/>
    </source>
</evidence>
<dbReference type="Gene3D" id="3.40.50.12780">
    <property type="entry name" value="N-terminal domain of ligase-like"/>
    <property type="match status" value="1"/>
</dbReference>
<dbReference type="EMBL" id="NMQU01000008">
    <property type="protein sequence ID" value="OXM54883.1"/>
    <property type="molecule type" value="Genomic_DNA"/>
</dbReference>
<dbReference type="OrthoDB" id="4495845at2"/>
<keyword evidence="1" id="KW-0596">Phosphopantetheine</keyword>